<evidence type="ECO:0000313" key="2">
    <source>
        <dbReference type="Proteomes" id="UP000611640"/>
    </source>
</evidence>
<dbReference type="Proteomes" id="UP000611640">
    <property type="component" value="Chromosome"/>
</dbReference>
<name>A0A7R7DN54_9ACTN</name>
<dbReference type="InterPro" id="IPR003749">
    <property type="entry name" value="ThiS/MoaD-like"/>
</dbReference>
<dbReference type="RefSeq" id="WP_239156859.1">
    <property type="nucleotide sequence ID" value="NZ_AP023355.1"/>
</dbReference>
<dbReference type="EMBL" id="AP023355">
    <property type="protein sequence ID" value="BCJ34693.1"/>
    <property type="molecule type" value="Genomic_DNA"/>
</dbReference>
<gene>
    <name evidence="1" type="ORF">Athai_21960</name>
</gene>
<dbReference type="NCBIfam" id="NF041918">
    <property type="entry name" value="SAMP1"/>
    <property type="match status" value="1"/>
</dbReference>
<dbReference type="SUPFAM" id="SSF54285">
    <property type="entry name" value="MoaD/ThiS"/>
    <property type="match status" value="1"/>
</dbReference>
<dbReference type="Pfam" id="PF02597">
    <property type="entry name" value="ThiS"/>
    <property type="match status" value="1"/>
</dbReference>
<accession>A0A7R7DN54</accession>
<keyword evidence="2" id="KW-1185">Reference proteome</keyword>
<sequence length="97" mass="10148">MTDMSVTVLLPGVLRADAGGSGHLSLELPPGATLRVALDQLAARHPRLDRRLRDDQGALRRYVNLYVDGAECRGLAGLDTPVPAGAELHVIPSVAGG</sequence>
<dbReference type="InterPro" id="IPR052045">
    <property type="entry name" value="Sulfur_Carrier/Prot_Modifier"/>
</dbReference>
<dbReference type="PANTHER" id="PTHR38031">
    <property type="entry name" value="SULFUR CARRIER PROTEIN SLR0821-RELATED"/>
    <property type="match status" value="1"/>
</dbReference>
<proteinExistence type="predicted"/>
<protein>
    <submittedName>
        <fullName evidence="1">Molybdopterin synthase sulfur carrier subunit</fullName>
    </submittedName>
</protein>
<dbReference type="PANTHER" id="PTHR38031:SF1">
    <property type="entry name" value="SULFUR CARRIER PROTEIN CYSO"/>
    <property type="match status" value="1"/>
</dbReference>
<dbReference type="InterPro" id="IPR054834">
    <property type="entry name" value="SAMP1_3"/>
</dbReference>
<dbReference type="InterPro" id="IPR012675">
    <property type="entry name" value="Beta-grasp_dom_sf"/>
</dbReference>
<dbReference type="KEGG" id="atl:Athai_21960"/>
<dbReference type="Gene3D" id="3.10.20.30">
    <property type="match status" value="1"/>
</dbReference>
<dbReference type="AlphaFoldDB" id="A0A7R7DN54"/>
<organism evidence="1 2">
    <name type="scientific">Actinocatenispora thailandica</name>
    <dbReference type="NCBI Taxonomy" id="227318"/>
    <lineage>
        <taxon>Bacteria</taxon>
        <taxon>Bacillati</taxon>
        <taxon>Actinomycetota</taxon>
        <taxon>Actinomycetes</taxon>
        <taxon>Micromonosporales</taxon>
        <taxon>Micromonosporaceae</taxon>
        <taxon>Actinocatenispora</taxon>
    </lineage>
</organism>
<dbReference type="InterPro" id="IPR016155">
    <property type="entry name" value="Mopterin_synth/thiamin_S_b"/>
</dbReference>
<reference evidence="1 2" key="1">
    <citation type="submission" date="2020-08" db="EMBL/GenBank/DDBJ databases">
        <title>Whole genome shotgun sequence of Actinocatenispora thailandica NBRC 105041.</title>
        <authorList>
            <person name="Komaki H."/>
            <person name="Tamura T."/>
        </authorList>
    </citation>
    <scope>NUCLEOTIDE SEQUENCE [LARGE SCALE GENOMIC DNA]</scope>
    <source>
        <strain evidence="1 2">NBRC 105041</strain>
    </source>
</reference>
<evidence type="ECO:0000313" key="1">
    <source>
        <dbReference type="EMBL" id="BCJ34693.1"/>
    </source>
</evidence>